<protein>
    <submittedName>
        <fullName evidence="2">Uncharacterized protein</fullName>
    </submittedName>
</protein>
<accession>A0AA87W2D8</accession>
<dbReference type="AlphaFoldDB" id="A0AA87W2D8"/>
<proteinExistence type="predicted"/>
<sequence length="71" mass="7381">MATSSTSAMLPERGDGSGAATGSRDRSWSVSAVISRWFGLSAENQRAVGLVGSSLPESDPQTQGQQGQKVR</sequence>
<feature type="compositionally biased region" description="Polar residues" evidence="1">
    <location>
        <begin position="55"/>
        <end position="71"/>
    </location>
</feature>
<reference evidence="2" key="1">
    <citation type="journal article" date="2014" name="Int. J. Syst. Evol. Microbiol.">
        <title>Complete genome sequence of Corynebacterium casei LMG S-19264T (=DSM 44701T), isolated from a smear-ripened cheese.</title>
        <authorList>
            <consortium name="US DOE Joint Genome Institute (JGI-PGF)"/>
            <person name="Walter F."/>
            <person name="Albersmeier A."/>
            <person name="Kalinowski J."/>
            <person name="Ruckert C."/>
        </authorList>
    </citation>
    <scope>NUCLEOTIDE SEQUENCE</scope>
    <source>
        <strain evidence="2">CGMCC 1.15034</strain>
    </source>
</reference>
<evidence type="ECO:0000313" key="2">
    <source>
        <dbReference type="EMBL" id="GGI23012.1"/>
    </source>
</evidence>
<gene>
    <name evidence="2" type="ORF">GCM10010987_22250</name>
</gene>
<dbReference type="EMBL" id="BMHC01000003">
    <property type="protein sequence ID" value="GGI23012.1"/>
    <property type="molecule type" value="Genomic_DNA"/>
</dbReference>
<comment type="caution">
    <text evidence="2">The sequence shown here is derived from an EMBL/GenBank/DDBJ whole genome shotgun (WGS) entry which is preliminary data.</text>
</comment>
<feature type="region of interest" description="Disordered" evidence="1">
    <location>
        <begin position="1"/>
        <end position="26"/>
    </location>
</feature>
<dbReference type="Proteomes" id="UP000625079">
    <property type="component" value="Unassembled WGS sequence"/>
</dbReference>
<evidence type="ECO:0000313" key="3">
    <source>
        <dbReference type="Proteomes" id="UP000625079"/>
    </source>
</evidence>
<organism evidence="2 3">
    <name type="scientific">Bradyrhizobium guangdongense</name>
    <dbReference type="NCBI Taxonomy" id="1325090"/>
    <lineage>
        <taxon>Bacteria</taxon>
        <taxon>Pseudomonadati</taxon>
        <taxon>Pseudomonadota</taxon>
        <taxon>Alphaproteobacteria</taxon>
        <taxon>Hyphomicrobiales</taxon>
        <taxon>Nitrobacteraceae</taxon>
        <taxon>Bradyrhizobium</taxon>
    </lineage>
</organism>
<feature type="region of interest" description="Disordered" evidence="1">
    <location>
        <begin position="51"/>
        <end position="71"/>
    </location>
</feature>
<reference evidence="2" key="2">
    <citation type="submission" date="2022-12" db="EMBL/GenBank/DDBJ databases">
        <authorList>
            <person name="Sun Q."/>
            <person name="Zhou Y."/>
        </authorList>
    </citation>
    <scope>NUCLEOTIDE SEQUENCE</scope>
    <source>
        <strain evidence="2">CGMCC 1.15034</strain>
    </source>
</reference>
<name>A0AA87W2D8_9BRAD</name>
<evidence type="ECO:0000256" key="1">
    <source>
        <dbReference type="SAM" id="MobiDB-lite"/>
    </source>
</evidence>